<reference evidence="1 2" key="1">
    <citation type="submission" date="2021-03" db="EMBL/GenBank/DDBJ databases">
        <title>Genomic and phenotypic characterization of Chloracidobacterium isolates provides evidence for multiple species.</title>
        <authorList>
            <person name="Saini M.K."/>
            <person name="Costas A.M.G."/>
            <person name="Tank M."/>
            <person name="Bryant D.A."/>
        </authorList>
    </citation>
    <scope>NUCLEOTIDE SEQUENCE [LARGE SCALE GENOMIC DNA]</scope>
    <source>
        <strain evidence="1 2">BV2-C</strain>
    </source>
</reference>
<keyword evidence="2" id="KW-1185">Reference proteome</keyword>
<sequence length="64" mass="6847">MPSQKRQLSRLGALALQKAETPGVTSPAIAEAFAKLSAGQMMARAGRLENKLENRRAIRAQAKG</sequence>
<name>A0ABX8B5G7_9BACT</name>
<dbReference type="RefSeq" id="WP_211428102.1">
    <property type="nucleotide sequence ID" value="NZ_CP072648.1"/>
</dbReference>
<dbReference type="EMBL" id="CP072648">
    <property type="protein sequence ID" value="QUW02212.1"/>
    <property type="molecule type" value="Genomic_DNA"/>
</dbReference>
<evidence type="ECO:0000313" key="2">
    <source>
        <dbReference type="Proteomes" id="UP000676506"/>
    </source>
</evidence>
<proteinExistence type="predicted"/>
<protein>
    <submittedName>
        <fullName evidence="1">Uncharacterized protein</fullName>
    </submittedName>
</protein>
<organism evidence="1 2">
    <name type="scientific">Chloracidobacterium validum</name>
    <dbReference type="NCBI Taxonomy" id="2821543"/>
    <lineage>
        <taxon>Bacteria</taxon>
        <taxon>Pseudomonadati</taxon>
        <taxon>Acidobacteriota</taxon>
        <taxon>Terriglobia</taxon>
        <taxon>Terriglobales</taxon>
        <taxon>Acidobacteriaceae</taxon>
        <taxon>Chloracidobacterium</taxon>
    </lineage>
</organism>
<evidence type="ECO:0000313" key="1">
    <source>
        <dbReference type="EMBL" id="QUW02212.1"/>
    </source>
</evidence>
<gene>
    <name evidence="1" type="ORF">J8C06_07535</name>
</gene>
<dbReference type="Proteomes" id="UP000676506">
    <property type="component" value="Chromosome 1"/>
</dbReference>
<accession>A0ABX8B5G7</accession>